<reference evidence="1 2" key="1">
    <citation type="submission" date="2024-09" db="EMBL/GenBank/DDBJ databases">
        <title>Chromosome-scale assembly of Riccia fluitans.</title>
        <authorList>
            <person name="Paukszto L."/>
            <person name="Sawicki J."/>
            <person name="Karawczyk K."/>
            <person name="Piernik-Szablinska J."/>
            <person name="Szczecinska M."/>
            <person name="Mazdziarz M."/>
        </authorList>
    </citation>
    <scope>NUCLEOTIDE SEQUENCE [LARGE SCALE GENOMIC DNA]</scope>
    <source>
        <strain evidence="1">Rf_01</strain>
        <tissue evidence="1">Aerial parts of the thallus</tissue>
    </source>
</reference>
<gene>
    <name evidence="1" type="ORF">R1flu_004868</name>
</gene>
<keyword evidence="2" id="KW-1185">Reference proteome</keyword>
<name>A0ABD1YSH9_9MARC</name>
<evidence type="ECO:0000313" key="2">
    <source>
        <dbReference type="Proteomes" id="UP001605036"/>
    </source>
</evidence>
<comment type="caution">
    <text evidence="1">The sequence shown here is derived from an EMBL/GenBank/DDBJ whole genome shotgun (WGS) entry which is preliminary data.</text>
</comment>
<sequence length="114" mass="12413">MNPAEGLLEPNHLLNRLTSSNSTNAHQVPAQTVVQQIGGDQLWHPEPQMFSTLDDSSHLHLRSNALPMQFGNCGPAEVTPSPIDLPQEVLGSHHAYPRRIIGSPEACPLYGANF</sequence>
<organism evidence="1 2">
    <name type="scientific">Riccia fluitans</name>
    <dbReference type="NCBI Taxonomy" id="41844"/>
    <lineage>
        <taxon>Eukaryota</taxon>
        <taxon>Viridiplantae</taxon>
        <taxon>Streptophyta</taxon>
        <taxon>Embryophyta</taxon>
        <taxon>Marchantiophyta</taxon>
        <taxon>Marchantiopsida</taxon>
        <taxon>Marchantiidae</taxon>
        <taxon>Marchantiales</taxon>
        <taxon>Ricciaceae</taxon>
        <taxon>Riccia</taxon>
    </lineage>
</organism>
<proteinExistence type="predicted"/>
<dbReference type="Proteomes" id="UP001605036">
    <property type="component" value="Unassembled WGS sequence"/>
</dbReference>
<dbReference type="AlphaFoldDB" id="A0ABD1YSH9"/>
<accession>A0ABD1YSH9</accession>
<evidence type="ECO:0000313" key="1">
    <source>
        <dbReference type="EMBL" id="KAL2633389.1"/>
    </source>
</evidence>
<dbReference type="EMBL" id="JBHFFA010000003">
    <property type="protein sequence ID" value="KAL2633389.1"/>
    <property type="molecule type" value="Genomic_DNA"/>
</dbReference>
<protein>
    <submittedName>
        <fullName evidence="1">Uncharacterized protein</fullName>
    </submittedName>
</protein>